<keyword evidence="9" id="KW-1185">Reference proteome</keyword>
<protein>
    <recommendedName>
        <fullName evidence="7">RING-type domain-containing protein</fullName>
    </recommendedName>
</protein>
<evidence type="ECO:0000256" key="1">
    <source>
        <dbReference type="ARBA" id="ARBA00022723"/>
    </source>
</evidence>
<dbReference type="SMART" id="SM00184">
    <property type="entry name" value="RING"/>
    <property type="match status" value="1"/>
</dbReference>
<dbReference type="PANTHER" id="PTHR46225:SF19">
    <property type="entry name" value="RING-TYPE DOMAIN-CONTAINING PROTEIN"/>
    <property type="match status" value="1"/>
</dbReference>
<feature type="chain" id="PRO_5040256888" description="RING-type domain-containing protein" evidence="6">
    <location>
        <begin position="22"/>
        <end position="292"/>
    </location>
</feature>
<dbReference type="PANTHER" id="PTHR46225">
    <property type="entry name" value="C3H4 TYPE ZINC FINGER PROTEIN"/>
    <property type="match status" value="1"/>
</dbReference>
<keyword evidence="5" id="KW-0812">Transmembrane</keyword>
<dbReference type="SMART" id="SM00744">
    <property type="entry name" value="RINGv"/>
    <property type="match status" value="1"/>
</dbReference>
<evidence type="ECO:0000313" key="9">
    <source>
        <dbReference type="Proteomes" id="UP000696485"/>
    </source>
</evidence>
<dbReference type="Proteomes" id="UP000696485">
    <property type="component" value="Unassembled WGS sequence"/>
</dbReference>
<evidence type="ECO:0000313" key="8">
    <source>
        <dbReference type="EMBL" id="KAF9323439.1"/>
    </source>
</evidence>
<dbReference type="PROSITE" id="PS50089">
    <property type="entry name" value="ZF_RING_2"/>
    <property type="match status" value="1"/>
</dbReference>
<reference evidence="8" key="1">
    <citation type="journal article" date="2020" name="Fungal Divers.">
        <title>Resolving the Mortierellaceae phylogeny through synthesis of multi-gene phylogenetics and phylogenomics.</title>
        <authorList>
            <person name="Vandepol N."/>
            <person name="Liber J."/>
            <person name="Desiro A."/>
            <person name="Na H."/>
            <person name="Kennedy M."/>
            <person name="Barry K."/>
            <person name="Grigoriev I.V."/>
            <person name="Miller A.N."/>
            <person name="O'Donnell K."/>
            <person name="Stajich J.E."/>
            <person name="Bonito G."/>
        </authorList>
    </citation>
    <scope>NUCLEOTIDE SEQUENCE</scope>
    <source>
        <strain evidence="8">NVP1</strain>
    </source>
</reference>
<keyword evidence="5" id="KW-1133">Transmembrane helix</keyword>
<accession>A0A9P5SD35</accession>
<evidence type="ECO:0000256" key="2">
    <source>
        <dbReference type="ARBA" id="ARBA00022771"/>
    </source>
</evidence>
<dbReference type="EMBL" id="JAAAUY010001288">
    <property type="protein sequence ID" value="KAF9323439.1"/>
    <property type="molecule type" value="Genomic_DNA"/>
</dbReference>
<name>A0A9P5SD35_9FUNG</name>
<dbReference type="SUPFAM" id="SSF57850">
    <property type="entry name" value="RING/U-box"/>
    <property type="match status" value="1"/>
</dbReference>
<dbReference type="Gene3D" id="3.30.40.10">
    <property type="entry name" value="Zinc/RING finger domain, C3HC4 (zinc finger)"/>
    <property type="match status" value="1"/>
</dbReference>
<proteinExistence type="predicted"/>
<evidence type="ECO:0000256" key="4">
    <source>
        <dbReference type="PROSITE-ProRule" id="PRU00175"/>
    </source>
</evidence>
<dbReference type="Pfam" id="PF13639">
    <property type="entry name" value="zf-RING_2"/>
    <property type="match status" value="1"/>
</dbReference>
<keyword evidence="6" id="KW-0732">Signal</keyword>
<evidence type="ECO:0000256" key="5">
    <source>
        <dbReference type="SAM" id="Phobius"/>
    </source>
</evidence>
<dbReference type="AlphaFoldDB" id="A0A9P5SD35"/>
<evidence type="ECO:0000256" key="6">
    <source>
        <dbReference type="SAM" id="SignalP"/>
    </source>
</evidence>
<organism evidence="8 9">
    <name type="scientific">Podila minutissima</name>
    <dbReference type="NCBI Taxonomy" id="64525"/>
    <lineage>
        <taxon>Eukaryota</taxon>
        <taxon>Fungi</taxon>
        <taxon>Fungi incertae sedis</taxon>
        <taxon>Mucoromycota</taxon>
        <taxon>Mortierellomycotina</taxon>
        <taxon>Mortierellomycetes</taxon>
        <taxon>Mortierellales</taxon>
        <taxon>Mortierellaceae</taxon>
        <taxon>Podila</taxon>
    </lineage>
</organism>
<feature type="transmembrane region" description="Helical" evidence="5">
    <location>
        <begin position="33"/>
        <end position="66"/>
    </location>
</feature>
<sequence>MLNWASLLLAMFSIGILTTQARCAHESPALFYLVLVFSLVGYVCLAMLLLIWLVVMFCLDGLVALLEVFGVGPRVMQWEGATPEMIDDIPVIKFLGAGGGNDGKTMGQEAIETQETAQYEKQKEDSTGGRPLQSHPSIVIFEANLDGEPKSYHPEQGSSDSNAVYVLDIESPQTQEEQREHSILEELDHNSDHDHFHDHDQDETPPPVDDVLDQTAMSCVICLCEYEPDDILRQMPCRHLFHKDCVDEWLKLKRTCPLCKFDIARGNRIRNWTRQHFRRRSSGSGHGARTNI</sequence>
<keyword evidence="2 4" id="KW-0863">Zinc-finger</keyword>
<keyword evidence="3" id="KW-0862">Zinc</keyword>
<comment type="caution">
    <text evidence="8">The sequence shown here is derived from an EMBL/GenBank/DDBJ whole genome shotgun (WGS) entry which is preliminary data.</text>
</comment>
<gene>
    <name evidence="8" type="ORF">BG006_001443</name>
</gene>
<evidence type="ECO:0000256" key="3">
    <source>
        <dbReference type="ARBA" id="ARBA00022833"/>
    </source>
</evidence>
<dbReference type="CDD" id="cd16454">
    <property type="entry name" value="RING-H2_PA-TM-RING"/>
    <property type="match status" value="1"/>
</dbReference>
<dbReference type="InterPro" id="IPR011016">
    <property type="entry name" value="Znf_RING-CH"/>
</dbReference>
<feature type="domain" description="RING-type" evidence="7">
    <location>
        <begin position="219"/>
        <end position="260"/>
    </location>
</feature>
<feature type="signal peptide" evidence="6">
    <location>
        <begin position="1"/>
        <end position="21"/>
    </location>
</feature>
<dbReference type="InterPro" id="IPR013083">
    <property type="entry name" value="Znf_RING/FYVE/PHD"/>
</dbReference>
<dbReference type="GO" id="GO:0008270">
    <property type="term" value="F:zinc ion binding"/>
    <property type="evidence" value="ECO:0007669"/>
    <property type="project" value="UniProtKB-KW"/>
</dbReference>
<keyword evidence="5" id="KW-0472">Membrane</keyword>
<evidence type="ECO:0000259" key="7">
    <source>
        <dbReference type="PROSITE" id="PS50089"/>
    </source>
</evidence>
<keyword evidence="1" id="KW-0479">Metal-binding</keyword>
<dbReference type="InterPro" id="IPR001841">
    <property type="entry name" value="Znf_RING"/>
</dbReference>